<dbReference type="EMBL" id="AP018929">
    <property type="protein sequence ID" value="BBG25278.1"/>
    <property type="molecule type" value="Genomic_DNA"/>
</dbReference>
<evidence type="ECO:0000259" key="1">
    <source>
        <dbReference type="PROSITE" id="PS51464"/>
    </source>
</evidence>
<evidence type="ECO:0000313" key="5">
    <source>
        <dbReference type="Proteomes" id="UP000325030"/>
    </source>
</evidence>
<dbReference type="Proteomes" id="UP000325030">
    <property type="component" value="Chromosome"/>
</dbReference>
<reference evidence="2 4" key="2">
    <citation type="journal article" date="2020" name="Int. J. Syst. Evol. Microbiol.">
        <title>Sulfuracidifex tepidarius gen. nov., sp. nov. and transfer of Sulfolobus metallicus Huber and Stetter 1992 to the genus Sulfuracidifex as Sulfuracidifex metallicus comb. nov.</title>
        <authorList>
            <person name="Itoh T."/>
            <person name="Miura T."/>
            <person name="Sakai H.D."/>
            <person name="Kato S."/>
            <person name="Ohkuma M."/>
            <person name="Takashina T."/>
        </authorList>
    </citation>
    <scope>NUCLEOTIDE SEQUENCE [LARGE SCALE GENOMIC DNA]</scope>
    <source>
        <strain evidence="2 4">IC-006</strain>
        <strain evidence="3">IC-007</strain>
    </source>
</reference>
<dbReference type="KEGG" id="step:IC006_2613"/>
<proteinExistence type="predicted"/>
<sequence length="276" mass="30840">MYVEEIENEMKKDFRVNIDLRLSEAYVVGAGDSYASALVAEGETGGRFKAMDPYEGLSYSLTDKPVVFISVSGKPVFNVKLAQILKGKTETFALTSNLGSKLSSSVDHVIEIPYSSTKSMPGTLSFLMTTYAILKIAGVNPIHENPIVFPLDNHPFFVGSKGNYGISYYAYLKMSEIFGAYSNAERTEQFCHSPIFSSIDRQIIIFGNSEREKRLKELLGSSAFLTKIHDPLTNALSLIYSILRRMKETGWDKIFFLDCRKILNVSSAMIYYDTGT</sequence>
<evidence type="ECO:0000313" key="3">
    <source>
        <dbReference type="EMBL" id="BBG28072.1"/>
    </source>
</evidence>
<dbReference type="AlphaFoldDB" id="A0A510DZE7"/>
<accession>A0A510DZE7</accession>
<dbReference type="RefSeq" id="WP_054845830.1">
    <property type="nucleotide sequence ID" value="NZ_AP018929.1"/>
</dbReference>
<dbReference type="Gene3D" id="3.40.50.10490">
    <property type="entry name" value="Glucose-6-phosphate isomerase like protein, domain 1"/>
    <property type="match status" value="1"/>
</dbReference>
<dbReference type="EMBL" id="AP018930">
    <property type="protein sequence ID" value="BBG28072.1"/>
    <property type="molecule type" value="Genomic_DNA"/>
</dbReference>
<reference evidence="5" key="1">
    <citation type="submission" date="2018-09" db="EMBL/GenBank/DDBJ databases">
        <title>Complete Genome Sequencing of Sulfolobus sp. JCM 16834.</title>
        <authorList>
            <person name="Kato S."/>
            <person name="Itoh T."/>
            <person name="Ohkuma M."/>
        </authorList>
    </citation>
    <scope>NUCLEOTIDE SEQUENCE [LARGE SCALE GENOMIC DNA]</scope>
    <source>
        <strain evidence="5">IC-007</strain>
    </source>
</reference>
<dbReference type="InterPro" id="IPR001347">
    <property type="entry name" value="SIS_dom"/>
</dbReference>
<dbReference type="GO" id="GO:1901135">
    <property type="term" value="P:carbohydrate derivative metabolic process"/>
    <property type="evidence" value="ECO:0007669"/>
    <property type="project" value="InterPro"/>
</dbReference>
<dbReference type="OrthoDB" id="34358at2157"/>
<dbReference type="Proteomes" id="UP000322983">
    <property type="component" value="Chromosome"/>
</dbReference>
<dbReference type="PROSITE" id="PS51464">
    <property type="entry name" value="SIS"/>
    <property type="match status" value="1"/>
</dbReference>
<name>A0A510DZE7_9CREN</name>
<accession>A0A510E6A6</accession>
<organism evidence="2 4">
    <name type="scientific">Sulfuracidifex tepidarius</name>
    <dbReference type="NCBI Taxonomy" id="1294262"/>
    <lineage>
        <taxon>Archaea</taxon>
        <taxon>Thermoproteota</taxon>
        <taxon>Thermoprotei</taxon>
        <taxon>Sulfolobales</taxon>
        <taxon>Sulfolobaceae</taxon>
        <taxon>Sulfuracidifex</taxon>
    </lineage>
</organism>
<keyword evidence="4" id="KW-1185">Reference proteome</keyword>
<dbReference type="InterPro" id="IPR046348">
    <property type="entry name" value="SIS_dom_sf"/>
</dbReference>
<dbReference type="SUPFAM" id="SSF53697">
    <property type="entry name" value="SIS domain"/>
    <property type="match status" value="1"/>
</dbReference>
<dbReference type="GeneID" id="41718898"/>
<protein>
    <recommendedName>
        <fullName evidence="1">SIS domain-containing protein</fullName>
    </recommendedName>
</protein>
<evidence type="ECO:0000313" key="2">
    <source>
        <dbReference type="EMBL" id="BBG25278.1"/>
    </source>
</evidence>
<dbReference type="GO" id="GO:0097367">
    <property type="term" value="F:carbohydrate derivative binding"/>
    <property type="evidence" value="ECO:0007669"/>
    <property type="project" value="InterPro"/>
</dbReference>
<gene>
    <name evidence="2" type="ORF">IC006_2613</name>
    <name evidence="3" type="ORF">IC007_2627</name>
</gene>
<feature type="domain" description="SIS" evidence="1">
    <location>
        <begin position="6"/>
        <end position="144"/>
    </location>
</feature>
<dbReference type="STRING" id="1294262.GCA_001316085_01508"/>
<evidence type="ECO:0000313" key="4">
    <source>
        <dbReference type="Proteomes" id="UP000322983"/>
    </source>
</evidence>